<dbReference type="PROSITE" id="PS51257">
    <property type="entry name" value="PROKAR_LIPOPROTEIN"/>
    <property type="match status" value="1"/>
</dbReference>
<dbReference type="AlphaFoldDB" id="A0A562J379"/>
<dbReference type="EMBL" id="VLKH01000013">
    <property type="protein sequence ID" value="TWH77592.1"/>
    <property type="molecule type" value="Genomic_DNA"/>
</dbReference>
<keyword evidence="2" id="KW-1185">Reference proteome</keyword>
<proteinExistence type="predicted"/>
<comment type="caution">
    <text evidence="1">The sequence shown here is derived from an EMBL/GenBank/DDBJ whole genome shotgun (WGS) entry which is preliminary data.</text>
</comment>
<accession>A0A562J379</accession>
<reference evidence="1 2" key="1">
    <citation type="submission" date="2019-07" db="EMBL/GenBank/DDBJ databases">
        <title>Genomic Encyclopedia of Type Strains, Phase I: the one thousand microbial genomes (KMG-I) project.</title>
        <authorList>
            <person name="Kyrpides N."/>
        </authorList>
    </citation>
    <scope>NUCLEOTIDE SEQUENCE [LARGE SCALE GENOMIC DNA]</scope>
    <source>
        <strain evidence="1 2">DSM 13558</strain>
    </source>
</reference>
<dbReference type="RefSeq" id="WP_145086419.1">
    <property type="nucleotide sequence ID" value="NZ_DAMBUX010000012.1"/>
</dbReference>
<sequence length="167" mass="19317">MKLKICCLILIVFLLSSCKKEDKTFSIPVNYTADAVMQVYEQTREDTYNLSIISRDNNYSIKTTSGNQTWNTAYLSGGRCVLSNDKFPDGSVTIENFKTEKYLVQDIDLSKFQNTVDGLSEEIIYWDGTFRHVLRFSSENLLPDTIFIYKNDDLVKTIKYENIKVEE</sequence>
<name>A0A562J379_9FIRM</name>
<dbReference type="Proteomes" id="UP000315343">
    <property type="component" value="Unassembled WGS sequence"/>
</dbReference>
<evidence type="ECO:0008006" key="3">
    <source>
        <dbReference type="Google" id="ProtNLM"/>
    </source>
</evidence>
<evidence type="ECO:0000313" key="1">
    <source>
        <dbReference type="EMBL" id="TWH77592.1"/>
    </source>
</evidence>
<organism evidence="1 2">
    <name type="scientific">Sedimentibacter saalensis</name>
    <dbReference type="NCBI Taxonomy" id="130788"/>
    <lineage>
        <taxon>Bacteria</taxon>
        <taxon>Bacillati</taxon>
        <taxon>Bacillota</taxon>
        <taxon>Tissierellia</taxon>
        <taxon>Sedimentibacter</taxon>
    </lineage>
</organism>
<protein>
    <recommendedName>
        <fullName evidence="3">Outer membrane lipoprotein-sorting protein</fullName>
    </recommendedName>
</protein>
<evidence type="ECO:0000313" key="2">
    <source>
        <dbReference type="Proteomes" id="UP000315343"/>
    </source>
</evidence>
<gene>
    <name evidence="1" type="ORF">LY60_03358</name>
</gene>